<comment type="caution">
    <text evidence="2">The sequence shown here is derived from an EMBL/GenBank/DDBJ whole genome shotgun (WGS) entry which is preliminary data.</text>
</comment>
<dbReference type="SUPFAM" id="SSF51126">
    <property type="entry name" value="Pectin lyase-like"/>
    <property type="match status" value="1"/>
</dbReference>
<feature type="non-terminal residue" evidence="2">
    <location>
        <position position="1"/>
    </location>
</feature>
<evidence type="ECO:0000259" key="1">
    <source>
        <dbReference type="Pfam" id="PF13229"/>
    </source>
</evidence>
<dbReference type="InterPro" id="IPR039448">
    <property type="entry name" value="Beta_helix"/>
</dbReference>
<dbReference type="InterPro" id="IPR011050">
    <property type="entry name" value="Pectin_lyase_fold/virulence"/>
</dbReference>
<proteinExistence type="predicted"/>
<dbReference type="AlphaFoldDB" id="A0A0F9QQ05"/>
<gene>
    <name evidence="2" type="ORF">LCGC14_0746980</name>
</gene>
<feature type="domain" description="Right handed beta helix" evidence="1">
    <location>
        <begin position="123"/>
        <end position="217"/>
    </location>
</feature>
<protein>
    <recommendedName>
        <fullName evidence="1">Right handed beta helix domain-containing protein</fullName>
    </recommendedName>
</protein>
<reference evidence="2" key="1">
    <citation type="journal article" date="2015" name="Nature">
        <title>Complex archaea that bridge the gap between prokaryotes and eukaryotes.</title>
        <authorList>
            <person name="Spang A."/>
            <person name="Saw J.H."/>
            <person name="Jorgensen S.L."/>
            <person name="Zaremba-Niedzwiedzka K."/>
            <person name="Martijn J."/>
            <person name="Lind A.E."/>
            <person name="van Eijk R."/>
            <person name="Schleper C."/>
            <person name="Guy L."/>
            <person name="Ettema T.J."/>
        </authorList>
    </citation>
    <scope>NUCLEOTIDE SEQUENCE</scope>
</reference>
<dbReference type="Pfam" id="PF13229">
    <property type="entry name" value="Beta_helix"/>
    <property type="match status" value="1"/>
</dbReference>
<sequence>KISPKANIHIVNPSNSGFTIQDAIDASIAGNGDFIVMLPGGNLVTTPVLFNKSGITVTTVQRGLNPLVQGEFTSIWSTALTSDPTAIISAPCTIIGIGFVGADAGSLFFEGAALLVGGATAGAFGVHLKNCRFPKWNLANSIGLALAGGAAISDMLIEGCTFEGVGADFAAGIYMQGALQNITIRRNYFRQCTAAVKLGAIADAVGPHMFMHENFIEDGLTLDSQGNTADGLVAGNWGELAAASSYDASVGTLQGQGINFSGNHYTE</sequence>
<name>A0A0F9QQ05_9ZZZZ</name>
<organism evidence="2">
    <name type="scientific">marine sediment metagenome</name>
    <dbReference type="NCBI Taxonomy" id="412755"/>
    <lineage>
        <taxon>unclassified sequences</taxon>
        <taxon>metagenomes</taxon>
        <taxon>ecological metagenomes</taxon>
    </lineage>
</organism>
<dbReference type="Gene3D" id="2.160.20.10">
    <property type="entry name" value="Single-stranded right-handed beta-helix, Pectin lyase-like"/>
    <property type="match status" value="1"/>
</dbReference>
<evidence type="ECO:0000313" key="2">
    <source>
        <dbReference type="EMBL" id="KKN39102.1"/>
    </source>
</evidence>
<accession>A0A0F9QQ05</accession>
<dbReference type="InterPro" id="IPR012334">
    <property type="entry name" value="Pectin_lyas_fold"/>
</dbReference>
<dbReference type="EMBL" id="LAZR01001783">
    <property type="protein sequence ID" value="KKN39102.1"/>
    <property type="molecule type" value="Genomic_DNA"/>
</dbReference>